<dbReference type="EMBL" id="RWIS01000007">
    <property type="protein sequence ID" value="RSK32541.1"/>
    <property type="molecule type" value="Genomic_DNA"/>
</dbReference>
<evidence type="ECO:0000313" key="1">
    <source>
        <dbReference type="EMBL" id="RSK32541.1"/>
    </source>
</evidence>
<sequence>MNKLLGITWGLLAACTARQENELPQLPEPAKTPLIFKKLSGRENDAAVNDLLSIGKDTLIAVKHGGGLALTIDAGGHWQHLHDEEHTVDFVDFNSLTIDQQGVLWGLDRWAGMHEADYARLALSPDLGKTWLWHDFNPETFFPYSFYSQPGQPLQIVTNGGTVYQLQDQIGSSWRPKQYLSELDNTVNDTTSDDSYFAQHQFKFLKAGQLFRRTHTSWELVGITTFINEVEDVCACNGRIYFTSRGSAYGDSPDYLLTANGPYQPADTLRLQRKLDQVRLRCDGRGRLWLFNYRGIWQKVGSTFQQRY</sequence>
<dbReference type="PROSITE" id="PS51257">
    <property type="entry name" value="PROKAR_LIPOPROTEIN"/>
    <property type="match status" value="1"/>
</dbReference>
<dbReference type="OrthoDB" id="878064at2"/>
<dbReference type="InterPro" id="IPR036278">
    <property type="entry name" value="Sialidase_sf"/>
</dbReference>
<dbReference type="AlphaFoldDB" id="A0A428JIQ8"/>
<comment type="caution">
    <text evidence="1">The sequence shown here is derived from an EMBL/GenBank/DDBJ whole genome shotgun (WGS) entry which is preliminary data.</text>
</comment>
<accession>A0A428JIQ8</accession>
<reference evidence="1 2" key="1">
    <citation type="submission" date="2018-12" db="EMBL/GenBank/DDBJ databases">
        <authorList>
            <person name="Feng G."/>
            <person name="Zhu H."/>
        </authorList>
    </citation>
    <scope>NUCLEOTIDE SEQUENCE [LARGE SCALE GENOMIC DNA]</scope>
    <source>
        <strain evidence="1 2">9PBR-2</strain>
    </source>
</reference>
<keyword evidence="2" id="KW-1185">Reference proteome</keyword>
<dbReference type="RefSeq" id="WP_125430662.1">
    <property type="nucleotide sequence ID" value="NZ_RWIS01000007.1"/>
</dbReference>
<name>A0A428JIQ8_9BACT</name>
<proteinExistence type="predicted"/>
<organism evidence="1 2">
    <name type="scientific">Hymenobacter metallilatus</name>
    <dbReference type="NCBI Taxonomy" id="2493666"/>
    <lineage>
        <taxon>Bacteria</taxon>
        <taxon>Pseudomonadati</taxon>
        <taxon>Bacteroidota</taxon>
        <taxon>Cytophagia</taxon>
        <taxon>Cytophagales</taxon>
        <taxon>Hymenobacteraceae</taxon>
        <taxon>Hymenobacter</taxon>
    </lineage>
</organism>
<gene>
    <name evidence="1" type="ORF">EI290_12495</name>
</gene>
<protein>
    <recommendedName>
        <fullName evidence="3">Exo-alpha-sialidase</fullName>
    </recommendedName>
</protein>
<dbReference type="Proteomes" id="UP000280066">
    <property type="component" value="Unassembled WGS sequence"/>
</dbReference>
<dbReference type="SUPFAM" id="SSF50939">
    <property type="entry name" value="Sialidases"/>
    <property type="match status" value="1"/>
</dbReference>
<evidence type="ECO:0000313" key="2">
    <source>
        <dbReference type="Proteomes" id="UP000280066"/>
    </source>
</evidence>
<evidence type="ECO:0008006" key="3">
    <source>
        <dbReference type="Google" id="ProtNLM"/>
    </source>
</evidence>